<evidence type="ECO:0000256" key="2">
    <source>
        <dbReference type="ARBA" id="ARBA00022448"/>
    </source>
</evidence>
<protein>
    <submittedName>
        <fullName evidence="11">Iron-dicitrate transporter ATP-binding subunit</fullName>
    </submittedName>
</protein>
<keyword evidence="4" id="KW-0410">Iron transport</keyword>
<evidence type="ECO:0000256" key="3">
    <source>
        <dbReference type="ARBA" id="ARBA00022475"/>
    </source>
</evidence>
<dbReference type="PANTHER" id="PTHR42771:SF4">
    <property type="entry name" value="IRON(3+)-HYDROXAMATE IMPORT ATP-BINDING PROTEIN FHUC"/>
    <property type="match status" value="1"/>
</dbReference>
<name>A0A084JSI3_9FIRM</name>
<dbReference type="OrthoDB" id="9799337at2"/>
<dbReference type="GO" id="GO:0016887">
    <property type="term" value="F:ATP hydrolysis activity"/>
    <property type="evidence" value="ECO:0007669"/>
    <property type="project" value="InterPro"/>
</dbReference>
<keyword evidence="9" id="KW-0472">Membrane</keyword>
<evidence type="ECO:0000256" key="8">
    <source>
        <dbReference type="ARBA" id="ARBA00023065"/>
    </source>
</evidence>
<keyword evidence="5" id="KW-0547">Nucleotide-binding</keyword>
<dbReference type="InterPro" id="IPR017871">
    <property type="entry name" value="ABC_transporter-like_CS"/>
</dbReference>
<dbReference type="GO" id="GO:0005886">
    <property type="term" value="C:plasma membrane"/>
    <property type="evidence" value="ECO:0007669"/>
    <property type="project" value="UniProtKB-SubCell"/>
</dbReference>
<dbReference type="InterPro" id="IPR027417">
    <property type="entry name" value="P-loop_NTPase"/>
</dbReference>
<dbReference type="InterPro" id="IPR051535">
    <property type="entry name" value="Siderophore_ABC-ATPase"/>
</dbReference>
<reference evidence="11 12" key="1">
    <citation type="submission" date="2014-07" db="EMBL/GenBank/DDBJ databases">
        <title>Draft genome of Clostridium celerecrescens 152B isolated from sediments associated with methane hydrate from Krishna Godavari basin.</title>
        <authorList>
            <person name="Honkalas V.S."/>
            <person name="Dabir A.P."/>
            <person name="Arora P."/>
            <person name="Dhakephalkar P.K."/>
        </authorList>
    </citation>
    <scope>NUCLEOTIDE SEQUENCE [LARGE SCALE GENOMIC DNA]</scope>
    <source>
        <strain evidence="11 12">152B</strain>
    </source>
</reference>
<dbReference type="GO" id="GO:0006826">
    <property type="term" value="P:iron ion transport"/>
    <property type="evidence" value="ECO:0007669"/>
    <property type="project" value="UniProtKB-KW"/>
</dbReference>
<dbReference type="SUPFAM" id="SSF52540">
    <property type="entry name" value="P-loop containing nucleoside triphosphate hydrolases"/>
    <property type="match status" value="1"/>
</dbReference>
<evidence type="ECO:0000256" key="5">
    <source>
        <dbReference type="ARBA" id="ARBA00022741"/>
    </source>
</evidence>
<dbReference type="AlphaFoldDB" id="A0A084JSI3"/>
<dbReference type="CDD" id="cd03214">
    <property type="entry name" value="ABC_Iron-Siderophores_B12_Hemin"/>
    <property type="match status" value="1"/>
</dbReference>
<dbReference type="STRING" id="29354.IO98_01740"/>
<dbReference type="GO" id="GO:0005524">
    <property type="term" value="F:ATP binding"/>
    <property type="evidence" value="ECO:0007669"/>
    <property type="project" value="UniProtKB-KW"/>
</dbReference>
<dbReference type="EMBL" id="JPME01000002">
    <property type="protein sequence ID" value="KEZ91917.1"/>
    <property type="molecule type" value="Genomic_DNA"/>
</dbReference>
<accession>A0A084JSI3</accession>
<keyword evidence="2" id="KW-0813">Transport</keyword>
<comment type="caution">
    <text evidence="11">The sequence shown here is derived from an EMBL/GenBank/DDBJ whole genome shotgun (WGS) entry which is preliminary data.</text>
</comment>
<dbReference type="RefSeq" id="WP_038277382.1">
    <property type="nucleotide sequence ID" value="NZ_JPME01000002.1"/>
</dbReference>
<evidence type="ECO:0000256" key="4">
    <source>
        <dbReference type="ARBA" id="ARBA00022496"/>
    </source>
</evidence>
<sequence length="261" mass="28893">MNAIATRELRLAYDGHQVVDRLDLMIPNGKVTSLIGPNGCGKSTILKAAGRILKPQKGWVLLNGSDIQALPTREVAKRMSILPQTPTAPAGLTVRELVSYGRFPRRHGLGKEKKEDEDKITWAMEVTRLTGLETTAVDALSGGQRQRVWIAMALAQETDLILLDEPTTYLDMAYQLEVLELLEKLNRERNCTIAMVLHDLNLASRFSDFLVAIRDGSIIAQGTPEEIMTPGVLRKTFHIDAEIAADPRTGRPACISYHLID</sequence>
<dbReference type="SMART" id="SM00382">
    <property type="entry name" value="AAA"/>
    <property type="match status" value="1"/>
</dbReference>
<dbReference type="InterPro" id="IPR003593">
    <property type="entry name" value="AAA+_ATPase"/>
</dbReference>
<keyword evidence="12" id="KW-1185">Reference proteome</keyword>
<evidence type="ECO:0000256" key="7">
    <source>
        <dbReference type="ARBA" id="ARBA00023004"/>
    </source>
</evidence>
<keyword evidence="6 11" id="KW-0067">ATP-binding</keyword>
<keyword evidence="7" id="KW-0408">Iron</keyword>
<dbReference type="InterPro" id="IPR003439">
    <property type="entry name" value="ABC_transporter-like_ATP-bd"/>
</dbReference>
<gene>
    <name evidence="11" type="primary">fecE</name>
    <name evidence="11" type="ORF">IO98_01740</name>
</gene>
<evidence type="ECO:0000256" key="9">
    <source>
        <dbReference type="ARBA" id="ARBA00023136"/>
    </source>
</evidence>
<proteinExistence type="predicted"/>
<evidence type="ECO:0000256" key="1">
    <source>
        <dbReference type="ARBA" id="ARBA00004202"/>
    </source>
</evidence>
<keyword evidence="3" id="KW-1003">Cell membrane</keyword>
<dbReference type="PROSITE" id="PS50893">
    <property type="entry name" value="ABC_TRANSPORTER_2"/>
    <property type="match status" value="1"/>
</dbReference>
<evidence type="ECO:0000256" key="6">
    <source>
        <dbReference type="ARBA" id="ARBA00022840"/>
    </source>
</evidence>
<evidence type="ECO:0000313" key="11">
    <source>
        <dbReference type="EMBL" id="KEZ91917.1"/>
    </source>
</evidence>
<dbReference type="PANTHER" id="PTHR42771">
    <property type="entry name" value="IRON(3+)-HYDROXAMATE IMPORT ATP-BINDING PROTEIN FHUC"/>
    <property type="match status" value="1"/>
</dbReference>
<comment type="subcellular location">
    <subcellularLocation>
        <location evidence="1">Cell membrane</location>
        <topology evidence="1">Peripheral membrane protein</topology>
    </subcellularLocation>
</comment>
<keyword evidence="8" id="KW-0406">Ion transport</keyword>
<feature type="domain" description="ABC transporter" evidence="10">
    <location>
        <begin position="4"/>
        <end position="240"/>
    </location>
</feature>
<organism evidence="11 12">
    <name type="scientific">Lacrimispora celerecrescens</name>
    <dbReference type="NCBI Taxonomy" id="29354"/>
    <lineage>
        <taxon>Bacteria</taxon>
        <taxon>Bacillati</taxon>
        <taxon>Bacillota</taxon>
        <taxon>Clostridia</taxon>
        <taxon>Lachnospirales</taxon>
        <taxon>Lachnospiraceae</taxon>
        <taxon>Lacrimispora</taxon>
    </lineage>
</organism>
<dbReference type="PROSITE" id="PS00211">
    <property type="entry name" value="ABC_TRANSPORTER_1"/>
    <property type="match status" value="1"/>
</dbReference>
<dbReference type="Pfam" id="PF00005">
    <property type="entry name" value="ABC_tran"/>
    <property type="match status" value="1"/>
</dbReference>
<evidence type="ECO:0000313" key="12">
    <source>
        <dbReference type="Proteomes" id="UP000028525"/>
    </source>
</evidence>
<dbReference type="FunFam" id="3.40.50.300:FF:000134">
    <property type="entry name" value="Iron-enterobactin ABC transporter ATP-binding protein"/>
    <property type="match status" value="1"/>
</dbReference>
<dbReference type="Gene3D" id="3.40.50.300">
    <property type="entry name" value="P-loop containing nucleotide triphosphate hydrolases"/>
    <property type="match status" value="1"/>
</dbReference>
<evidence type="ECO:0000259" key="10">
    <source>
        <dbReference type="PROSITE" id="PS50893"/>
    </source>
</evidence>
<dbReference type="Proteomes" id="UP000028525">
    <property type="component" value="Unassembled WGS sequence"/>
</dbReference>